<evidence type="ECO:0000313" key="2">
    <source>
        <dbReference type="Proteomes" id="UP001589647"/>
    </source>
</evidence>
<dbReference type="InterPro" id="IPR036291">
    <property type="entry name" value="NAD(P)-bd_dom_sf"/>
</dbReference>
<gene>
    <name evidence="1" type="ORF">ACFFV7_29685</name>
</gene>
<proteinExistence type="predicted"/>
<evidence type="ECO:0000313" key="1">
    <source>
        <dbReference type="EMBL" id="MFB9205399.1"/>
    </source>
</evidence>
<dbReference type="Proteomes" id="UP001589647">
    <property type="component" value="Unassembled WGS sequence"/>
</dbReference>
<reference evidence="1 2" key="1">
    <citation type="submission" date="2024-09" db="EMBL/GenBank/DDBJ databases">
        <authorList>
            <person name="Sun Q."/>
            <person name="Mori K."/>
        </authorList>
    </citation>
    <scope>NUCLEOTIDE SEQUENCE [LARGE SCALE GENOMIC DNA]</scope>
    <source>
        <strain evidence="1 2">CCM 3426</strain>
    </source>
</reference>
<dbReference type="EMBL" id="JBHMEI010000029">
    <property type="protein sequence ID" value="MFB9205399.1"/>
    <property type="molecule type" value="Genomic_DNA"/>
</dbReference>
<dbReference type="RefSeq" id="WP_189652125.1">
    <property type="nucleotide sequence ID" value="NZ_BMRC01000025.1"/>
</dbReference>
<dbReference type="Gene3D" id="3.40.50.720">
    <property type="entry name" value="NAD(P)-binding Rossmann-like Domain"/>
    <property type="match status" value="1"/>
</dbReference>
<organism evidence="1 2">
    <name type="scientific">Nonomuraea spiralis</name>
    <dbReference type="NCBI Taxonomy" id="46182"/>
    <lineage>
        <taxon>Bacteria</taxon>
        <taxon>Bacillati</taxon>
        <taxon>Actinomycetota</taxon>
        <taxon>Actinomycetes</taxon>
        <taxon>Streptosporangiales</taxon>
        <taxon>Streptosporangiaceae</taxon>
        <taxon>Nonomuraea</taxon>
    </lineage>
</organism>
<dbReference type="SUPFAM" id="SSF51735">
    <property type="entry name" value="NAD(P)-binding Rossmann-fold domains"/>
    <property type="match status" value="1"/>
</dbReference>
<name>A0ABV5ILI3_9ACTN</name>
<accession>A0ABV5ILI3</accession>
<protein>
    <submittedName>
        <fullName evidence="1">Uncharacterized protein</fullName>
    </submittedName>
</protein>
<comment type="caution">
    <text evidence="1">The sequence shown here is derived from an EMBL/GenBank/DDBJ whole genome shotgun (WGS) entry which is preliminary data.</text>
</comment>
<keyword evidence="2" id="KW-1185">Reference proteome</keyword>
<sequence length="52" mass="5139">MTTASSARAALPVGKIGQAEDVAQAVLPAATNAFMTGQVIEVNGGLTQPAGR</sequence>